<dbReference type="PANTHER" id="PTHR16320">
    <property type="entry name" value="SPHINGOMYELINASE FAMILY MEMBER"/>
    <property type="match status" value="1"/>
</dbReference>
<dbReference type="InterPro" id="IPR017766">
    <property type="entry name" value="Sphingomyelinase/PLipase_C"/>
</dbReference>
<evidence type="ECO:0000256" key="4">
    <source>
        <dbReference type="SAM" id="MobiDB-lite"/>
    </source>
</evidence>
<dbReference type="SUPFAM" id="SSF56219">
    <property type="entry name" value="DNase I-like"/>
    <property type="match status" value="1"/>
</dbReference>
<feature type="compositionally biased region" description="Low complexity" evidence="4">
    <location>
        <begin position="8"/>
        <end position="23"/>
    </location>
</feature>
<evidence type="ECO:0000259" key="5">
    <source>
        <dbReference type="Pfam" id="PF03372"/>
    </source>
</evidence>
<dbReference type="GO" id="GO:0005737">
    <property type="term" value="C:cytoplasm"/>
    <property type="evidence" value="ECO:0007669"/>
    <property type="project" value="TreeGrafter"/>
</dbReference>
<feature type="region of interest" description="Disordered" evidence="4">
    <location>
        <begin position="39"/>
        <end position="128"/>
    </location>
</feature>
<organism evidence="6 7">
    <name type="scientific">Physocladia obscura</name>
    <dbReference type="NCBI Taxonomy" id="109957"/>
    <lineage>
        <taxon>Eukaryota</taxon>
        <taxon>Fungi</taxon>
        <taxon>Fungi incertae sedis</taxon>
        <taxon>Chytridiomycota</taxon>
        <taxon>Chytridiomycota incertae sedis</taxon>
        <taxon>Chytridiomycetes</taxon>
        <taxon>Chytridiales</taxon>
        <taxon>Chytriomycetaceae</taxon>
        <taxon>Physocladia</taxon>
    </lineage>
</organism>
<dbReference type="PANTHER" id="PTHR16320:SF1">
    <property type="entry name" value="SPHINGOMYELINASE DDB_G0288017"/>
    <property type="match status" value="1"/>
</dbReference>
<dbReference type="Pfam" id="PF03372">
    <property type="entry name" value="Exo_endo_phos"/>
    <property type="match status" value="1"/>
</dbReference>
<dbReference type="AlphaFoldDB" id="A0AAD5SMA3"/>
<keyword evidence="7" id="KW-1185">Reference proteome</keyword>
<reference evidence="6" key="1">
    <citation type="submission" date="2020-05" db="EMBL/GenBank/DDBJ databases">
        <title>Phylogenomic resolution of chytrid fungi.</title>
        <authorList>
            <person name="Stajich J.E."/>
            <person name="Amses K."/>
            <person name="Simmons R."/>
            <person name="Seto K."/>
            <person name="Myers J."/>
            <person name="Bonds A."/>
            <person name="Quandt C.A."/>
            <person name="Barry K."/>
            <person name="Liu P."/>
            <person name="Grigoriev I."/>
            <person name="Longcore J.E."/>
            <person name="James T.Y."/>
        </authorList>
    </citation>
    <scope>NUCLEOTIDE SEQUENCE</scope>
    <source>
        <strain evidence="6">JEL0513</strain>
    </source>
</reference>
<comment type="caution">
    <text evidence="6">The sequence shown here is derived from an EMBL/GenBank/DDBJ whole genome shotgun (WGS) entry which is preliminary data.</text>
</comment>
<dbReference type="EC" id="3.1.4.12" evidence="2"/>
<dbReference type="Gene3D" id="3.60.10.10">
    <property type="entry name" value="Endonuclease/exonuclease/phosphatase"/>
    <property type="match status" value="1"/>
</dbReference>
<gene>
    <name evidence="6" type="ORF">HK100_009482</name>
</gene>
<protein>
    <recommendedName>
        <fullName evidence="2">sphingomyelin phosphodiesterase</fullName>
        <ecNumber evidence="2">3.1.4.12</ecNumber>
    </recommendedName>
</protein>
<feature type="non-terminal residue" evidence="6">
    <location>
        <position position="546"/>
    </location>
</feature>
<feature type="region of interest" description="Disordered" evidence="4">
    <location>
        <begin position="1"/>
        <end position="24"/>
    </location>
</feature>
<accession>A0AAD5SMA3</accession>
<dbReference type="EMBL" id="JADGJH010004885">
    <property type="protein sequence ID" value="KAJ3083283.1"/>
    <property type="molecule type" value="Genomic_DNA"/>
</dbReference>
<evidence type="ECO:0000256" key="3">
    <source>
        <dbReference type="ARBA" id="ARBA00022801"/>
    </source>
</evidence>
<feature type="domain" description="Endonuclease/exonuclease/phosphatase" evidence="5">
    <location>
        <begin position="138"/>
        <end position="259"/>
    </location>
</feature>
<keyword evidence="3" id="KW-0378">Hydrolase</keyword>
<name>A0AAD5SMA3_9FUNG</name>
<proteinExistence type="inferred from homology"/>
<dbReference type="GO" id="GO:0004767">
    <property type="term" value="F:sphingomyelin phosphodiesterase activity"/>
    <property type="evidence" value="ECO:0007669"/>
    <property type="project" value="UniProtKB-EC"/>
</dbReference>
<evidence type="ECO:0000256" key="2">
    <source>
        <dbReference type="ARBA" id="ARBA00012369"/>
    </source>
</evidence>
<evidence type="ECO:0000256" key="1">
    <source>
        <dbReference type="ARBA" id="ARBA00006335"/>
    </source>
</evidence>
<comment type="similarity">
    <text evidence="1">Belongs to the neutral sphingomyelinase family.</text>
</comment>
<dbReference type="CDD" id="cd09078">
    <property type="entry name" value="nSMase"/>
    <property type="match status" value="1"/>
</dbReference>
<dbReference type="GO" id="GO:0005576">
    <property type="term" value="C:extracellular region"/>
    <property type="evidence" value="ECO:0007669"/>
    <property type="project" value="InterPro"/>
</dbReference>
<evidence type="ECO:0000313" key="6">
    <source>
        <dbReference type="EMBL" id="KAJ3083283.1"/>
    </source>
</evidence>
<dbReference type="InterPro" id="IPR005135">
    <property type="entry name" value="Endo/exonuclease/phosphatase"/>
</dbReference>
<evidence type="ECO:0000313" key="7">
    <source>
        <dbReference type="Proteomes" id="UP001211907"/>
    </source>
</evidence>
<sequence>MSNSRGVAPLTSSASTSTNSALPFQGSAVPLFSIPENIGVENQAPQKSQIGGDDTPLASRADKIKSSVNAIESSFKAESESRPISEKQDVDDSGCIIEKIETEQRSSVQSESTAFEEPSRPNSSTTRLSTPFAQVRVLSYNIFLPPPGTASNSHKNSRLNQFATSILPSYDIICLQEIFSSGSARLAKLLAHAKKSGFDYHVASPAKGILNASIDGGLVIISRYPIVKTDKITFKRGVYGDRFTAKGAIYAKIKVAPGKYLHVFNTHLQSSIKDAPLLGADLASNQAIQTPSNTPASTPTVSGLYISTPAFLQVSATSPLFYRSRTSSSTTESSQANPQQQDVEINVAAAMRLAQLTALKEFIDDVVMRGAAAKSNASGEEPLVVLAGCFNINSRIDELKVRTPQKSGESREGQEYLNMLRLLRGDFAKGNSTTTTTAAATAALPSPARLQVMDLMYDAVGEHPVTFGNAGKPFLKQPETQCVDYILLLTPRKTLLQQKLYVDDDEGANGKTKVCATAAVVAKRFLTIADTGTLAERKHTHVEKIM</sequence>
<dbReference type="Proteomes" id="UP001211907">
    <property type="component" value="Unassembled WGS sequence"/>
</dbReference>
<dbReference type="InterPro" id="IPR038772">
    <property type="entry name" value="Sph/SMPD2-like"/>
</dbReference>
<dbReference type="InterPro" id="IPR036691">
    <property type="entry name" value="Endo/exonu/phosph_ase_sf"/>
</dbReference>
<feature type="compositionally biased region" description="Basic and acidic residues" evidence="4">
    <location>
        <begin position="75"/>
        <end position="90"/>
    </location>
</feature>